<dbReference type="InterPro" id="IPR022791">
    <property type="entry name" value="L-PG_synthase/AglD"/>
</dbReference>
<keyword evidence="10 14" id="KW-0472">Membrane</keyword>
<dbReference type="Proteomes" id="UP000232638">
    <property type="component" value="Plasmid pTs485"/>
</dbReference>
<feature type="transmembrane region" description="Helical" evidence="14">
    <location>
        <begin position="429"/>
        <end position="446"/>
    </location>
</feature>
<name>A0A2K8UIT8_9GAMM</name>
<evidence type="ECO:0000256" key="7">
    <source>
        <dbReference type="ARBA" id="ARBA00022692"/>
    </source>
</evidence>
<feature type="transmembrane region" description="Helical" evidence="14">
    <location>
        <begin position="109"/>
        <end position="134"/>
    </location>
</feature>
<feature type="transmembrane region" description="Helical" evidence="14">
    <location>
        <begin position="146"/>
        <end position="171"/>
    </location>
</feature>
<feature type="transmembrane region" description="Helical" evidence="14">
    <location>
        <begin position="225"/>
        <end position="253"/>
    </location>
</feature>
<keyword evidence="8 14" id="KW-1133">Transmembrane helix</keyword>
<evidence type="ECO:0000256" key="8">
    <source>
        <dbReference type="ARBA" id="ARBA00022989"/>
    </source>
</evidence>
<dbReference type="GO" id="GO:0005886">
    <property type="term" value="C:plasma membrane"/>
    <property type="evidence" value="ECO:0007669"/>
    <property type="project" value="UniProtKB-SubCell"/>
</dbReference>
<evidence type="ECO:0000256" key="14">
    <source>
        <dbReference type="SAM" id="Phobius"/>
    </source>
</evidence>
<accession>A0A2K8UIT8</accession>
<geneLocation type="plasmid" evidence="17">
    <name>pts485</name>
</geneLocation>
<dbReference type="Pfam" id="PF09924">
    <property type="entry name" value="LPG_synthase_C"/>
    <property type="match status" value="1"/>
</dbReference>
<gene>
    <name evidence="16" type="ORF">THSYN_31690</name>
</gene>
<evidence type="ECO:0000256" key="2">
    <source>
        <dbReference type="ARBA" id="ARBA00008627"/>
    </source>
</evidence>
<feature type="domain" description="Phosphatidylglycerol lysyltransferase C-terminal" evidence="15">
    <location>
        <begin position="571"/>
        <end position="861"/>
    </location>
</feature>
<comment type="subcellular location">
    <subcellularLocation>
        <location evidence="1">Cell membrane</location>
        <topology evidence="1">Multi-pass membrane protein</topology>
    </subcellularLocation>
</comment>
<evidence type="ECO:0000256" key="11">
    <source>
        <dbReference type="ARBA" id="ARBA00023251"/>
    </source>
</evidence>
<dbReference type="SUPFAM" id="SSF55729">
    <property type="entry name" value="Acyl-CoA N-acyltransferases (Nat)"/>
    <property type="match status" value="1"/>
</dbReference>
<dbReference type="InterPro" id="IPR016181">
    <property type="entry name" value="Acyl_CoA_acyltransferase"/>
</dbReference>
<keyword evidence="11" id="KW-0046">Antibiotic resistance</keyword>
<proteinExistence type="inferred from homology"/>
<protein>
    <recommendedName>
        <fullName evidence="4">Phosphatidylglycerol lysyltransferase</fullName>
        <ecNumber evidence="3">2.3.2.3</ecNumber>
    </recommendedName>
    <alternativeName>
        <fullName evidence="12">Lysylphosphatidylglycerol synthase</fullName>
    </alternativeName>
</protein>
<dbReference type="GO" id="GO:0050071">
    <property type="term" value="F:phosphatidylglycerol lysyltransferase activity"/>
    <property type="evidence" value="ECO:0007669"/>
    <property type="project" value="UniProtKB-EC"/>
</dbReference>
<feature type="transmembrane region" description="Helical" evidence="14">
    <location>
        <begin position="183"/>
        <end position="204"/>
    </location>
</feature>
<organism evidence="16 17">
    <name type="scientific">Candidatus Thiodictyon syntrophicum</name>
    <dbReference type="NCBI Taxonomy" id="1166950"/>
    <lineage>
        <taxon>Bacteria</taxon>
        <taxon>Pseudomonadati</taxon>
        <taxon>Pseudomonadota</taxon>
        <taxon>Gammaproteobacteria</taxon>
        <taxon>Chromatiales</taxon>
        <taxon>Chromatiaceae</taxon>
        <taxon>Thiodictyon</taxon>
    </lineage>
</organism>
<dbReference type="InterPro" id="IPR024320">
    <property type="entry name" value="LPG_synthase_C"/>
</dbReference>
<dbReference type="PANTHER" id="PTHR34697">
    <property type="entry name" value="PHOSPHATIDYLGLYCEROL LYSYLTRANSFERASE"/>
    <property type="match status" value="1"/>
</dbReference>
<dbReference type="OrthoDB" id="145485at2"/>
<keyword evidence="5" id="KW-1003">Cell membrane</keyword>
<sequence>MTRPLKTLDPAAAGAAASANPNRRAAVLLAWLRRGVPPLLVVVTALVAWYEVKGFDFHTLRAALRRIPWVALLGLQALALAAVFEMVLYDWWMARWLKVNLTWDRLVRYSWVANTTNNLIGLSGLAGSGIRILLLTRDGVATRVASLYSGVIMLAVPVGLSVLVLAALALGRTNLVPGVLPRWAVLSVLLAYAAYLPVFLTLAANRAVLHRVLSGTARLGLGGGLTLVAISVLDWLLAMLVAWCCLLACGAHLNPGAFLAAFTFAATLGVLSLVPGGIGVFDAALLVMLTRLRVSPATAAAGLLVFRLVYYLVPWLIGLTLGTGLLARPAAPAVSRLARLWQNNPLLGLLRLILNFIASLGVRLLGLLILATGLMLLASAALPSLEDRVERLLLVLPLPALELSHFLSVGVGVLLIALSRGIDQQVRSVYLVTMPLLVVGALLSLLKGAAPGQGLFLLAVAGLLWLRRDAFYRLSYPFLSRRNLLWLLALLVSVTAFVLLGPWVDGEDFTWRELWFQSQPHLQAARYLRSLPLAIVALAGWLAWGLFRMPRPVFPVTDDAALAQARVWLGEHGGGTFAHLLFMGDKHLLYAAQGRCLIQYQRVRGRLVALGDPLGDAAAYGPAVLEFRDLADRHDLDPVFYEVAHEHLHLYHDAGFALFKAGEMGLVAAADFTLTGRRNQTLRTGVNRAIRDGLSAERLEPPWDDVTWAALKAVSDAWLQERGGGEKGFSLGAFDQGYLARAPLYVVRQGSRIIAFASLTPSYRDRLELGVDLMRHLPDAPAGTMDFLFTRMIEGARQEGYTWFNLGMAPLSGVGKSRYARPDERIARLAYDSGTRLYNYKGLRSFKEKFHPVWQSRYIAYPLYRPLPTLLVDIAALVAGGYRQILIKS</sequence>
<keyword evidence="9" id="KW-0443">Lipid metabolism</keyword>
<feature type="transmembrane region" description="Helical" evidence="14">
    <location>
        <begin position="452"/>
        <end position="472"/>
    </location>
</feature>
<evidence type="ECO:0000256" key="6">
    <source>
        <dbReference type="ARBA" id="ARBA00022679"/>
    </source>
</evidence>
<keyword evidence="6" id="KW-0808">Transferase</keyword>
<dbReference type="EMBL" id="CP020372">
    <property type="protein sequence ID" value="AUB85484.1"/>
    <property type="molecule type" value="Genomic_DNA"/>
</dbReference>
<comment type="catalytic activity">
    <reaction evidence="13">
        <text>L-lysyl-tRNA(Lys) + a 1,2-diacyl-sn-glycero-3-phospho-(1'-sn-glycerol) = a 1,2-diacyl-sn-glycero-3-phospho-1'-(3'-O-L-lysyl)-sn-glycerol + tRNA(Lys)</text>
        <dbReference type="Rhea" id="RHEA:10668"/>
        <dbReference type="Rhea" id="RHEA-COMP:9696"/>
        <dbReference type="Rhea" id="RHEA-COMP:9697"/>
        <dbReference type="ChEBI" id="CHEBI:64716"/>
        <dbReference type="ChEBI" id="CHEBI:75792"/>
        <dbReference type="ChEBI" id="CHEBI:78442"/>
        <dbReference type="ChEBI" id="CHEBI:78529"/>
        <dbReference type="EC" id="2.3.2.3"/>
    </reaction>
</comment>
<evidence type="ECO:0000256" key="13">
    <source>
        <dbReference type="ARBA" id="ARBA00047540"/>
    </source>
</evidence>
<keyword evidence="16" id="KW-0614">Plasmid</keyword>
<dbReference type="GO" id="GO:0046677">
    <property type="term" value="P:response to antibiotic"/>
    <property type="evidence" value="ECO:0007669"/>
    <property type="project" value="UniProtKB-KW"/>
</dbReference>
<evidence type="ECO:0000313" key="16">
    <source>
        <dbReference type="EMBL" id="AUB85484.1"/>
    </source>
</evidence>
<feature type="transmembrane region" description="Helical" evidence="14">
    <location>
        <begin position="524"/>
        <end position="547"/>
    </location>
</feature>
<dbReference type="RefSeq" id="WP_100923108.1">
    <property type="nucleotide sequence ID" value="NZ_CP020372.1"/>
</dbReference>
<dbReference type="EC" id="2.3.2.3" evidence="3"/>
<feature type="transmembrane region" description="Helical" evidence="14">
    <location>
        <begin position="484"/>
        <end position="504"/>
    </location>
</feature>
<feature type="transmembrane region" description="Helical" evidence="14">
    <location>
        <begin position="364"/>
        <end position="382"/>
    </location>
</feature>
<dbReference type="NCBIfam" id="NF033480">
    <property type="entry name" value="bifunc_MprF"/>
    <property type="match status" value="1"/>
</dbReference>
<evidence type="ECO:0000256" key="5">
    <source>
        <dbReference type="ARBA" id="ARBA00022475"/>
    </source>
</evidence>
<dbReference type="GO" id="GO:0006629">
    <property type="term" value="P:lipid metabolic process"/>
    <property type="evidence" value="ECO:0007669"/>
    <property type="project" value="UniProtKB-KW"/>
</dbReference>
<feature type="transmembrane region" description="Helical" evidence="14">
    <location>
        <begin position="31"/>
        <end position="50"/>
    </location>
</feature>
<dbReference type="PANTHER" id="PTHR34697:SF2">
    <property type="entry name" value="PHOSPHATIDYLGLYCEROL LYSYLTRANSFERASE"/>
    <property type="match status" value="1"/>
</dbReference>
<evidence type="ECO:0000256" key="12">
    <source>
        <dbReference type="ARBA" id="ARBA00031899"/>
    </source>
</evidence>
<evidence type="ECO:0000259" key="15">
    <source>
        <dbReference type="Pfam" id="PF09924"/>
    </source>
</evidence>
<feature type="transmembrane region" description="Helical" evidence="14">
    <location>
        <begin position="308"/>
        <end position="328"/>
    </location>
</feature>
<comment type="similarity">
    <text evidence="2">Belongs to the LPG synthase family.</text>
</comment>
<feature type="transmembrane region" description="Helical" evidence="14">
    <location>
        <begin position="70"/>
        <end position="89"/>
    </location>
</feature>
<dbReference type="NCBIfam" id="TIGR00374">
    <property type="entry name" value="flippase-like domain"/>
    <property type="match status" value="1"/>
</dbReference>
<keyword evidence="17" id="KW-1185">Reference proteome</keyword>
<evidence type="ECO:0000256" key="3">
    <source>
        <dbReference type="ARBA" id="ARBA00012014"/>
    </source>
</evidence>
<dbReference type="InterPro" id="IPR051211">
    <property type="entry name" value="PG_lysyltransferase"/>
</dbReference>
<feature type="transmembrane region" description="Helical" evidence="14">
    <location>
        <begin position="259"/>
        <end position="287"/>
    </location>
</feature>
<evidence type="ECO:0000256" key="4">
    <source>
        <dbReference type="ARBA" id="ARBA00021546"/>
    </source>
</evidence>
<evidence type="ECO:0000313" key="17">
    <source>
        <dbReference type="Proteomes" id="UP000232638"/>
    </source>
</evidence>
<dbReference type="KEGG" id="tsy:THSYN_31690"/>
<reference evidence="16 17" key="1">
    <citation type="submission" date="2017-03" db="EMBL/GenBank/DDBJ databases">
        <title>Complete genome sequence of Candidatus 'Thiodictyon syntrophicum' sp. nov. strain Cad16T, a photolithoautotroph purple sulfur bacterium isolated from an alpine meromictic lake.</title>
        <authorList>
            <person name="Luedin S.M."/>
            <person name="Pothier J.F."/>
            <person name="Danza F."/>
            <person name="Storelli N."/>
            <person name="Wittwer M."/>
            <person name="Tonolla M."/>
        </authorList>
    </citation>
    <scope>NUCLEOTIDE SEQUENCE [LARGE SCALE GENOMIC DNA]</scope>
    <source>
        <strain evidence="16 17">Cad16T</strain>
        <plasmid evidence="17">Plasmid pts485</plasmid>
    </source>
</reference>
<evidence type="ECO:0000256" key="10">
    <source>
        <dbReference type="ARBA" id="ARBA00023136"/>
    </source>
</evidence>
<evidence type="ECO:0000256" key="9">
    <source>
        <dbReference type="ARBA" id="ARBA00023098"/>
    </source>
</evidence>
<dbReference type="Pfam" id="PF03706">
    <property type="entry name" value="LPG_synthase_TM"/>
    <property type="match status" value="1"/>
</dbReference>
<keyword evidence="7 14" id="KW-0812">Transmembrane</keyword>
<evidence type="ECO:0000256" key="1">
    <source>
        <dbReference type="ARBA" id="ARBA00004651"/>
    </source>
</evidence>
<dbReference type="AlphaFoldDB" id="A0A2K8UIT8"/>
<dbReference type="GO" id="GO:0055091">
    <property type="term" value="P:phospholipid homeostasis"/>
    <property type="evidence" value="ECO:0007669"/>
    <property type="project" value="TreeGrafter"/>
</dbReference>
<feature type="transmembrane region" description="Helical" evidence="14">
    <location>
        <begin position="394"/>
        <end position="417"/>
    </location>
</feature>